<proteinExistence type="predicted"/>
<reference evidence="1 2" key="1">
    <citation type="journal article" date="2022" name="Genome Biol. Evol.">
        <title>The Spruce Budworm Genome: Reconstructing the Evolutionary History of Antifreeze Proteins.</title>
        <authorList>
            <person name="Beliveau C."/>
            <person name="Gagne P."/>
            <person name="Picq S."/>
            <person name="Vernygora O."/>
            <person name="Keeling C.I."/>
            <person name="Pinkney K."/>
            <person name="Doucet D."/>
            <person name="Wen F."/>
            <person name="Johnston J.S."/>
            <person name="Maaroufi H."/>
            <person name="Boyle B."/>
            <person name="Laroche J."/>
            <person name="Dewar K."/>
            <person name="Juretic N."/>
            <person name="Blackburn G."/>
            <person name="Nisole A."/>
            <person name="Brunet B."/>
            <person name="Brandao M."/>
            <person name="Lumley L."/>
            <person name="Duan J."/>
            <person name="Quan G."/>
            <person name="Lucarotti C.J."/>
            <person name="Roe A.D."/>
            <person name="Sperling F.A.H."/>
            <person name="Levesque R.C."/>
            <person name="Cusson M."/>
        </authorList>
    </citation>
    <scope>NUCLEOTIDE SEQUENCE [LARGE SCALE GENOMIC DNA]</scope>
    <source>
        <strain evidence="1">Glfc:IPQL:Cfum</strain>
    </source>
</reference>
<sequence>MFEENRAERHWRLVGVNITASDLCGCLSQDRTLGAIKDFKEHAFFCYALTFNEDDWVCWECKQMVIKLAAFRTRVSKAQSAIADLLNGRPCQISSLSRFAIVTVTENPEDEAFEDVQALDPLYYQLVKDTVQIEYDGSGVEETKVDDDLMGEEEAMGDEEALDDEILADEAEDVETVVEEIICDDKNDVKNEMPVRIAVDHNYQTVSNVIVKPIQGLPPLQPKPKVQDKSRSALKLRTCKRAQESTIEVENPFTVEVMSQEEMLIWKVRKANMEFFTGCSPLTRCENCVEPFDTQRTYTAHMKGHTQDYGEKTCLICQLRFHDDEALEAHKEKHYKLLKCNYCEFEWDSTNGMRRHCAASHGVPVASLLCDQCDREFQDPYKLMRHRMCHLARKCPECGILLRSFVKKHMMRMHKNLPLLECDSCGLQCKGNSGLQDHIKNCRNVGDQTYCVECNVEYKNKYRYRAHFKNTVRHATHEAMKFHCSECGRGFLDAASLQNHRDAVHERERKYLCDHCGKGFFTMLSRKKHERRAHGSRLVRKNKVCDVCGKTYEKRRTLLDHMNTHTGQRPYKCACGVGFSYESALRSHERNKHGAHAPLPPPI</sequence>
<dbReference type="EMBL" id="CM046130">
    <property type="protein sequence ID" value="KAI8431339.1"/>
    <property type="molecule type" value="Genomic_DNA"/>
</dbReference>
<name>A0ACC0K4N7_CHOFU</name>
<comment type="caution">
    <text evidence="1">The sequence shown here is derived from an EMBL/GenBank/DDBJ whole genome shotgun (WGS) entry which is preliminary data.</text>
</comment>
<evidence type="ECO:0000313" key="2">
    <source>
        <dbReference type="Proteomes" id="UP001064048"/>
    </source>
</evidence>
<evidence type="ECO:0000313" key="1">
    <source>
        <dbReference type="EMBL" id="KAI8431339.1"/>
    </source>
</evidence>
<organism evidence="1 2">
    <name type="scientific">Choristoneura fumiferana</name>
    <name type="common">Spruce budworm moth</name>
    <name type="synonym">Archips fumiferana</name>
    <dbReference type="NCBI Taxonomy" id="7141"/>
    <lineage>
        <taxon>Eukaryota</taxon>
        <taxon>Metazoa</taxon>
        <taxon>Ecdysozoa</taxon>
        <taxon>Arthropoda</taxon>
        <taxon>Hexapoda</taxon>
        <taxon>Insecta</taxon>
        <taxon>Pterygota</taxon>
        <taxon>Neoptera</taxon>
        <taxon>Endopterygota</taxon>
        <taxon>Lepidoptera</taxon>
        <taxon>Glossata</taxon>
        <taxon>Ditrysia</taxon>
        <taxon>Tortricoidea</taxon>
        <taxon>Tortricidae</taxon>
        <taxon>Tortricinae</taxon>
        <taxon>Choristoneura</taxon>
    </lineage>
</organism>
<protein>
    <submittedName>
        <fullName evidence="1">Uncharacterized protein</fullName>
    </submittedName>
</protein>
<accession>A0ACC0K4N7</accession>
<keyword evidence="2" id="KW-1185">Reference proteome</keyword>
<dbReference type="Proteomes" id="UP001064048">
    <property type="component" value="Chromosome 30"/>
</dbReference>
<gene>
    <name evidence="1" type="ORF">MSG28_015880</name>
</gene>